<dbReference type="EMBL" id="JAASAI010000004">
    <property type="protein sequence ID" value="NIL22157.1"/>
    <property type="molecule type" value="Genomic_DNA"/>
</dbReference>
<name>A0AA44CK44_YERMO</name>
<reference evidence="2" key="1">
    <citation type="submission" date="2020-03" db="EMBL/GenBank/DDBJ databases">
        <authorList>
            <person name="Kislichkina A."/>
            <person name="Dentovskaya S."/>
            <person name="Shaikhutdinov R."/>
            <person name="Ivanov S."/>
            <person name="Sizova A."/>
            <person name="Solomentsev V."/>
            <person name="Bogun A."/>
        </authorList>
    </citation>
    <scope>NUCLEOTIDE SEQUENCE</scope>
    <source>
        <strain evidence="2">SCPM-O-B-7610</strain>
    </source>
</reference>
<evidence type="ECO:0000256" key="1">
    <source>
        <dbReference type="SAM" id="SignalP"/>
    </source>
</evidence>
<evidence type="ECO:0000313" key="2">
    <source>
        <dbReference type="EMBL" id="NIL22157.1"/>
    </source>
</evidence>
<feature type="chain" id="PRO_5041405852" evidence="1">
    <location>
        <begin position="20"/>
        <end position="119"/>
    </location>
</feature>
<dbReference type="InterPro" id="IPR025145">
    <property type="entry name" value="DUF4087"/>
</dbReference>
<gene>
    <name evidence="2" type="ORF">HB991_06460</name>
</gene>
<protein>
    <submittedName>
        <fullName evidence="2">DUF4087 domain-containing protein</fullName>
    </submittedName>
</protein>
<feature type="signal peptide" evidence="1">
    <location>
        <begin position="1"/>
        <end position="19"/>
    </location>
</feature>
<accession>A0AA44CK44</accession>
<dbReference type="RefSeq" id="WP_050536714.1">
    <property type="nucleotide sequence ID" value="NZ_CABHYJ010000072.1"/>
</dbReference>
<evidence type="ECO:0000313" key="3">
    <source>
        <dbReference type="Proteomes" id="UP000712947"/>
    </source>
</evidence>
<keyword evidence="1" id="KW-0732">Signal</keyword>
<sequence>MNKLLVAIFVLCLPSISIAKETRCGWLDNPTPSNLWLIDKDAEWIISKQGGHIALGIDKIKDFPDDQYIHTNGNYGYGCACLVVDVDKTNKVITTIYSAKNIDISRCQNDKKIKTMLTN</sequence>
<comment type="caution">
    <text evidence="2">The sequence shown here is derived from an EMBL/GenBank/DDBJ whole genome shotgun (WGS) entry which is preliminary data.</text>
</comment>
<proteinExistence type="predicted"/>
<organism evidence="2 3">
    <name type="scientific">Yersinia mollaretii</name>
    <dbReference type="NCBI Taxonomy" id="33060"/>
    <lineage>
        <taxon>Bacteria</taxon>
        <taxon>Pseudomonadati</taxon>
        <taxon>Pseudomonadota</taxon>
        <taxon>Gammaproteobacteria</taxon>
        <taxon>Enterobacterales</taxon>
        <taxon>Yersiniaceae</taxon>
        <taxon>Yersinia</taxon>
    </lineage>
</organism>
<dbReference type="Proteomes" id="UP000712947">
    <property type="component" value="Unassembled WGS sequence"/>
</dbReference>
<dbReference type="AlphaFoldDB" id="A0AA44CK44"/>
<dbReference type="Pfam" id="PF13316">
    <property type="entry name" value="DUF4087"/>
    <property type="match status" value="1"/>
</dbReference>